<keyword evidence="2" id="KW-1185">Reference proteome</keyword>
<proteinExistence type="predicted"/>
<protein>
    <submittedName>
        <fullName evidence="1">Uncharacterized protein</fullName>
    </submittedName>
</protein>
<accession>A0A1Q4HR21</accession>
<dbReference type="EMBL" id="MPNT01000019">
    <property type="protein sequence ID" value="OJZ71188.1"/>
    <property type="molecule type" value="Genomic_DNA"/>
</dbReference>
<gene>
    <name evidence="1" type="ORF">BRW65_19265</name>
</gene>
<evidence type="ECO:0000313" key="2">
    <source>
        <dbReference type="Proteomes" id="UP000186438"/>
    </source>
</evidence>
<reference evidence="1 2" key="1">
    <citation type="submission" date="2016-11" db="EMBL/GenBank/DDBJ databases">
        <title>Genome sequences of unsequenced Mycobacteria.</title>
        <authorList>
            <person name="Greninger A.L."/>
            <person name="Fang F."/>
            <person name="Jerome K.R."/>
        </authorList>
    </citation>
    <scope>NUCLEOTIDE SEQUENCE [LARGE SCALE GENOMIC DNA]</scope>
    <source>
        <strain evidence="1 2">M11</strain>
    </source>
</reference>
<dbReference type="Proteomes" id="UP000186438">
    <property type="component" value="Unassembled WGS sequence"/>
</dbReference>
<organism evidence="1 2">
    <name type="scientific">Mycobacterium paraffinicum</name>
    <dbReference type="NCBI Taxonomy" id="53378"/>
    <lineage>
        <taxon>Bacteria</taxon>
        <taxon>Bacillati</taxon>
        <taxon>Actinomycetota</taxon>
        <taxon>Actinomycetes</taxon>
        <taxon>Mycobacteriales</taxon>
        <taxon>Mycobacteriaceae</taxon>
        <taxon>Mycobacterium</taxon>
    </lineage>
</organism>
<sequence>MATGKAPVVSALDGAGYFSVALLEVLQQSLRLVELTLQKAGELLLPCGATCAGGQCANPRAGLSDQVVHASCSRRGGLSGMGQRRIDLAIGGYRAV</sequence>
<name>A0A1Q4HR21_9MYCO</name>
<comment type="caution">
    <text evidence="1">The sequence shown here is derived from an EMBL/GenBank/DDBJ whole genome shotgun (WGS) entry which is preliminary data.</text>
</comment>
<dbReference type="AlphaFoldDB" id="A0A1Q4HR21"/>
<evidence type="ECO:0000313" key="1">
    <source>
        <dbReference type="EMBL" id="OJZ71188.1"/>
    </source>
</evidence>